<dbReference type="GO" id="GO:0016020">
    <property type="term" value="C:membrane"/>
    <property type="evidence" value="ECO:0007669"/>
    <property type="project" value="UniProtKB-SubCell"/>
</dbReference>
<evidence type="ECO:0000256" key="5">
    <source>
        <dbReference type="SAM" id="Phobius"/>
    </source>
</evidence>
<keyword evidence="9" id="KW-1185">Reference proteome</keyword>
<feature type="transmembrane region" description="Helical" evidence="5">
    <location>
        <begin position="92"/>
        <end position="112"/>
    </location>
</feature>
<dbReference type="PANTHER" id="PTHR46641:SF2">
    <property type="entry name" value="FMRFAMIDE RECEPTOR"/>
    <property type="match status" value="1"/>
</dbReference>
<dbReference type="EnsemblMetazoa" id="CapteT190026">
    <property type="protein sequence ID" value="CapteP190026"/>
    <property type="gene ID" value="CapteG190026"/>
</dbReference>
<feature type="transmembrane region" description="Helical" evidence="5">
    <location>
        <begin position="57"/>
        <end position="80"/>
    </location>
</feature>
<evidence type="ECO:0000313" key="8">
    <source>
        <dbReference type="EnsemblMetazoa" id="CapteP190026"/>
    </source>
</evidence>
<dbReference type="Proteomes" id="UP000014760">
    <property type="component" value="Unassembled WGS sequence"/>
</dbReference>
<dbReference type="PRINTS" id="PR00237">
    <property type="entry name" value="GPCRRHODOPSN"/>
</dbReference>
<proteinExistence type="predicted"/>
<dbReference type="STRING" id="283909.R7V623"/>
<keyword evidence="2 5" id="KW-0812">Transmembrane</keyword>
<dbReference type="FunCoup" id="R7V623">
    <property type="interactions" value="20"/>
</dbReference>
<dbReference type="InterPro" id="IPR017452">
    <property type="entry name" value="GPCR_Rhodpsn_7TM"/>
</dbReference>
<protein>
    <recommendedName>
        <fullName evidence="6">G-protein coupled receptors family 1 profile domain-containing protein</fullName>
    </recommendedName>
</protein>
<evidence type="ECO:0000256" key="2">
    <source>
        <dbReference type="ARBA" id="ARBA00022692"/>
    </source>
</evidence>
<evidence type="ECO:0000256" key="1">
    <source>
        <dbReference type="ARBA" id="ARBA00004370"/>
    </source>
</evidence>
<reference evidence="7 9" key="2">
    <citation type="journal article" date="2013" name="Nature">
        <title>Insights into bilaterian evolution from three spiralian genomes.</title>
        <authorList>
            <person name="Simakov O."/>
            <person name="Marletaz F."/>
            <person name="Cho S.J."/>
            <person name="Edsinger-Gonzales E."/>
            <person name="Havlak P."/>
            <person name="Hellsten U."/>
            <person name="Kuo D.H."/>
            <person name="Larsson T."/>
            <person name="Lv J."/>
            <person name="Arendt D."/>
            <person name="Savage R."/>
            <person name="Osoegawa K."/>
            <person name="de Jong P."/>
            <person name="Grimwood J."/>
            <person name="Chapman J.A."/>
            <person name="Shapiro H."/>
            <person name="Aerts A."/>
            <person name="Otillar R.P."/>
            <person name="Terry A.Y."/>
            <person name="Boore J.L."/>
            <person name="Grigoriev I.V."/>
            <person name="Lindberg D.R."/>
            <person name="Seaver E.C."/>
            <person name="Weisblat D.A."/>
            <person name="Putnam N.H."/>
            <person name="Rokhsar D.S."/>
        </authorList>
    </citation>
    <scope>NUCLEOTIDE SEQUENCE</scope>
    <source>
        <strain evidence="7 9">I ESC-2004</strain>
    </source>
</reference>
<evidence type="ECO:0000259" key="6">
    <source>
        <dbReference type="PROSITE" id="PS50262"/>
    </source>
</evidence>
<evidence type="ECO:0000256" key="4">
    <source>
        <dbReference type="ARBA" id="ARBA00023136"/>
    </source>
</evidence>
<reference evidence="8" key="3">
    <citation type="submission" date="2015-06" db="UniProtKB">
        <authorList>
            <consortium name="EnsemblMetazoa"/>
        </authorList>
    </citation>
    <scope>IDENTIFICATION</scope>
</reference>
<feature type="transmembrane region" description="Helical" evidence="5">
    <location>
        <begin position="180"/>
        <end position="200"/>
    </location>
</feature>
<dbReference type="GO" id="GO:0004930">
    <property type="term" value="F:G protein-coupled receptor activity"/>
    <property type="evidence" value="ECO:0007669"/>
    <property type="project" value="InterPro"/>
</dbReference>
<feature type="transmembrane region" description="Helical" evidence="5">
    <location>
        <begin position="228"/>
        <end position="250"/>
    </location>
</feature>
<dbReference type="InterPro" id="IPR000276">
    <property type="entry name" value="GPCR_Rhodpsn"/>
</dbReference>
<feature type="transmembrane region" description="Helical" evidence="5">
    <location>
        <begin position="276"/>
        <end position="295"/>
    </location>
</feature>
<dbReference type="PROSITE" id="PS50262">
    <property type="entry name" value="G_PROTEIN_RECEP_F1_2"/>
    <property type="match status" value="1"/>
</dbReference>
<accession>R7V623</accession>
<comment type="subcellular location">
    <subcellularLocation>
        <location evidence="1">Membrane</location>
    </subcellularLocation>
</comment>
<dbReference type="SUPFAM" id="SSF81321">
    <property type="entry name" value="Family A G protein-coupled receptor-like"/>
    <property type="match status" value="1"/>
</dbReference>
<reference evidence="9" key="1">
    <citation type="submission" date="2012-12" db="EMBL/GenBank/DDBJ databases">
        <authorList>
            <person name="Hellsten U."/>
            <person name="Grimwood J."/>
            <person name="Chapman J.A."/>
            <person name="Shapiro H."/>
            <person name="Aerts A."/>
            <person name="Otillar R.P."/>
            <person name="Terry A.Y."/>
            <person name="Boore J.L."/>
            <person name="Simakov O."/>
            <person name="Marletaz F."/>
            <person name="Cho S.-J."/>
            <person name="Edsinger-Gonzales E."/>
            <person name="Havlak P."/>
            <person name="Kuo D.-H."/>
            <person name="Larsson T."/>
            <person name="Lv J."/>
            <person name="Arendt D."/>
            <person name="Savage R."/>
            <person name="Osoegawa K."/>
            <person name="de Jong P."/>
            <person name="Lindberg D.R."/>
            <person name="Seaver E.C."/>
            <person name="Weisblat D.A."/>
            <person name="Putnam N.H."/>
            <person name="Grigoriev I.V."/>
            <person name="Rokhsar D.S."/>
        </authorList>
    </citation>
    <scope>NUCLEOTIDE SEQUENCE</scope>
    <source>
        <strain evidence="9">I ESC-2004</strain>
    </source>
</reference>
<dbReference type="Gene3D" id="1.20.1070.10">
    <property type="entry name" value="Rhodopsin 7-helix transmembrane proteins"/>
    <property type="match status" value="1"/>
</dbReference>
<feature type="transmembrane region" description="Helical" evidence="5">
    <location>
        <begin position="315"/>
        <end position="340"/>
    </location>
</feature>
<dbReference type="OrthoDB" id="6276488at2759"/>
<dbReference type="HOGENOM" id="CLU_009579_24_7_1"/>
<dbReference type="CDD" id="cd14978">
    <property type="entry name" value="7tmA_FMRFamide_R-like"/>
    <property type="match status" value="1"/>
</dbReference>
<dbReference type="InterPro" id="IPR052954">
    <property type="entry name" value="GPCR-Ligand_Int"/>
</dbReference>
<evidence type="ECO:0000256" key="3">
    <source>
        <dbReference type="ARBA" id="ARBA00022989"/>
    </source>
</evidence>
<keyword evidence="4 5" id="KW-0472">Membrane</keyword>
<evidence type="ECO:0000313" key="7">
    <source>
        <dbReference type="EMBL" id="ELU11791.1"/>
    </source>
</evidence>
<feature type="domain" description="G-protein coupled receptors family 1 profile" evidence="6">
    <location>
        <begin position="69"/>
        <end position="337"/>
    </location>
</feature>
<dbReference type="AlphaFoldDB" id="R7V623"/>
<dbReference type="EMBL" id="AMQN01005617">
    <property type="status" value="NOT_ANNOTATED_CDS"/>
    <property type="molecule type" value="Genomic_DNA"/>
</dbReference>
<dbReference type="Pfam" id="PF00001">
    <property type="entry name" value="7tm_1"/>
    <property type="match status" value="1"/>
</dbReference>
<dbReference type="EMBL" id="KB296425">
    <property type="protein sequence ID" value="ELU11791.1"/>
    <property type="molecule type" value="Genomic_DNA"/>
</dbReference>
<sequence length="399" mass="45141">MSNITDARSWDSSPNKTQDNECNTTAVFRLTTVTEKSLALGLNESLLIGVQQSLEQYVIPALCAFGIFGNLLSLVIISRTKFRKTDGSGESGAHLGLVFLAISDSLFCASLFPKAFISTTDSVFTHFGFKLIYQVYCTGVITTFLLTSTWITVAMAFLRYLNICHPFRSRRHDGLKCAKLVYPSICMLCILLNIPSFLQYQVTDYKTFYLVDLGPMAYVYTRGKVVCWIRACFGIFIPACILIFCNFSLIRALKHSQRLRLNSYVKETPAQRSRKWITITLIIIALSFIVLVFPSELIEFFHHAIQNDVGRTETVMLIRAVTNTLQVFNFTLNFILYFVINIHFRKSVRELCDCSGAMTAIRNLRGSQGSQCSQSTILPRRTTMIRRISTWKASSLTVL</sequence>
<organism evidence="7">
    <name type="scientific">Capitella teleta</name>
    <name type="common">Polychaete worm</name>
    <dbReference type="NCBI Taxonomy" id="283909"/>
    <lineage>
        <taxon>Eukaryota</taxon>
        <taxon>Metazoa</taxon>
        <taxon>Spiralia</taxon>
        <taxon>Lophotrochozoa</taxon>
        <taxon>Annelida</taxon>
        <taxon>Polychaeta</taxon>
        <taxon>Sedentaria</taxon>
        <taxon>Scolecida</taxon>
        <taxon>Capitellidae</taxon>
        <taxon>Capitella</taxon>
    </lineage>
</organism>
<gene>
    <name evidence="7" type="ORF">CAPTEDRAFT_190026</name>
</gene>
<name>R7V623_CAPTE</name>
<feature type="transmembrane region" description="Helical" evidence="5">
    <location>
        <begin position="132"/>
        <end position="160"/>
    </location>
</feature>
<dbReference type="PANTHER" id="PTHR46641">
    <property type="entry name" value="FMRFAMIDE RECEPTOR-RELATED"/>
    <property type="match status" value="1"/>
</dbReference>
<dbReference type="OMA" id="SMEWILE"/>
<keyword evidence="3 5" id="KW-1133">Transmembrane helix</keyword>
<evidence type="ECO:0000313" key="9">
    <source>
        <dbReference type="Proteomes" id="UP000014760"/>
    </source>
</evidence>